<dbReference type="GO" id="GO:0006260">
    <property type="term" value="P:DNA replication"/>
    <property type="evidence" value="ECO:0007669"/>
    <property type="project" value="InterPro"/>
</dbReference>
<keyword evidence="2" id="KW-1185">Reference proteome</keyword>
<dbReference type="GO" id="GO:0003677">
    <property type="term" value="F:DNA binding"/>
    <property type="evidence" value="ECO:0007669"/>
    <property type="project" value="InterPro"/>
</dbReference>
<dbReference type="PANTHER" id="PTHR38767:SF1">
    <property type="entry name" value="DNA POLYMERASE III SUBUNIT CHI"/>
    <property type="match status" value="1"/>
</dbReference>
<gene>
    <name evidence="1" type="ORF">CF386_04490</name>
</gene>
<reference evidence="1 2" key="1">
    <citation type="journal article" date="2016" name="Int. J. Syst. Evol. Microbiol.">
        <title>Paraphotobacterium marinum gen. nov., sp. nov., a member of the family Vibrionaceae, isolated from surface seawater.</title>
        <authorList>
            <person name="Huang Z."/>
            <person name="Dong C."/>
            <person name="Shao Z."/>
        </authorList>
    </citation>
    <scope>NUCLEOTIDE SEQUENCE [LARGE SCALE GENOMIC DNA]</scope>
    <source>
        <strain evidence="1 2">NSCS20N07D</strain>
    </source>
</reference>
<protein>
    <recommendedName>
        <fullName evidence="3">DNA polymerase III subunit chi</fullName>
    </recommendedName>
</protein>
<dbReference type="AlphaFoldDB" id="A0A220VD96"/>
<dbReference type="InterPro" id="IPR007459">
    <property type="entry name" value="DNA_pol3_chi"/>
</dbReference>
<organism evidence="1 2">
    <name type="scientific">Paraphotobacterium marinum</name>
    <dbReference type="NCBI Taxonomy" id="1755811"/>
    <lineage>
        <taxon>Bacteria</taxon>
        <taxon>Pseudomonadati</taxon>
        <taxon>Pseudomonadota</taxon>
        <taxon>Gammaproteobacteria</taxon>
        <taxon>Vibrionales</taxon>
        <taxon>Vibrionaceae</taxon>
        <taxon>Paraphotobacterium</taxon>
    </lineage>
</organism>
<dbReference type="SUPFAM" id="SSF102400">
    <property type="entry name" value="DNA polymerase III chi subunit"/>
    <property type="match status" value="1"/>
</dbReference>
<dbReference type="RefSeq" id="WP_089073233.1">
    <property type="nucleotide sequence ID" value="NZ_CBCSAM010000011.1"/>
</dbReference>
<evidence type="ECO:0000313" key="1">
    <source>
        <dbReference type="EMBL" id="ASK78325.1"/>
    </source>
</evidence>
<dbReference type="OrthoDB" id="5297568at2"/>
<name>A0A220VD96_9GAMM</name>
<dbReference type="PANTHER" id="PTHR38767">
    <property type="entry name" value="DNA POLYMERASE III SUBUNIT CHI"/>
    <property type="match status" value="1"/>
</dbReference>
<dbReference type="EMBL" id="CP022355">
    <property type="protein sequence ID" value="ASK78325.1"/>
    <property type="molecule type" value="Genomic_DNA"/>
</dbReference>
<proteinExistence type="predicted"/>
<dbReference type="GO" id="GO:0003887">
    <property type="term" value="F:DNA-directed DNA polymerase activity"/>
    <property type="evidence" value="ECO:0007669"/>
    <property type="project" value="InterPro"/>
</dbReference>
<dbReference type="Proteomes" id="UP000242175">
    <property type="component" value="Chromosome large"/>
</dbReference>
<evidence type="ECO:0008006" key="3">
    <source>
        <dbReference type="Google" id="ProtNLM"/>
    </source>
</evidence>
<dbReference type="Gene3D" id="3.40.50.10110">
    <property type="entry name" value="DNA polymerase III subunit chi"/>
    <property type="match status" value="1"/>
</dbReference>
<sequence>MKKAIFFQIENDEVLEQRNLNFLVGIIEPFYNIKKQIFILVNNELSEQKLDEFLWNLPAEKFLAHCISSEVSFNGSPIVISHNFSNYSSNRIFINLSESLVINNISSATIIDFVPNKEELKKSARMRYMQYKKLGFNIKTHSINSVYELDILN</sequence>
<dbReference type="KEGG" id="pmai:CF386_04490"/>
<accession>A0A220VD96</accession>
<dbReference type="InterPro" id="IPR036768">
    <property type="entry name" value="PolIII_chi_sf"/>
</dbReference>
<evidence type="ECO:0000313" key="2">
    <source>
        <dbReference type="Proteomes" id="UP000242175"/>
    </source>
</evidence>
<dbReference type="Pfam" id="PF04364">
    <property type="entry name" value="DNA_pol3_chi"/>
    <property type="match status" value="1"/>
</dbReference>
<dbReference type="GO" id="GO:0032298">
    <property type="term" value="P:positive regulation of DNA-templated DNA replication initiation"/>
    <property type="evidence" value="ECO:0007669"/>
    <property type="project" value="TreeGrafter"/>
</dbReference>